<reference evidence="1 2" key="1">
    <citation type="submission" date="2017-09" db="EMBL/GenBank/DDBJ databases">
        <title>Depth-based differentiation of microbial function through sediment-hosted aquifers and enrichment of novel symbionts in the deep terrestrial subsurface.</title>
        <authorList>
            <person name="Probst A.J."/>
            <person name="Ladd B."/>
            <person name="Jarett J.K."/>
            <person name="Geller-Mcgrath D.E."/>
            <person name="Sieber C.M."/>
            <person name="Emerson J.B."/>
            <person name="Anantharaman K."/>
            <person name="Thomas B.C."/>
            <person name="Malmstrom R."/>
            <person name="Stieglmeier M."/>
            <person name="Klingl A."/>
            <person name="Woyke T."/>
            <person name="Ryan C.M."/>
            <person name="Banfield J.F."/>
        </authorList>
    </citation>
    <scope>NUCLEOTIDE SEQUENCE [LARGE SCALE GENOMIC DNA]</scope>
    <source>
        <strain evidence="1">CG23_combo_of_CG06-09_8_20_14_all_39_17</strain>
    </source>
</reference>
<name>A0A2G9YUN7_9BACT</name>
<protein>
    <submittedName>
        <fullName evidence="1">Uncharacterized protein</fullName>
    </submittedName>
</protein>
<comment type="caution">
    <text evidence="1">The sequence shown here is derived from an EMBL/GenBank/DDBJ whole genome shotgun (WGS) entry which is preliminary data.</text>
</comment>
<accession>A0A2G9YUN7</accession>
<dbReference type="AlphaFoldDB" id="A0A2G9YUN7"/>
<proteinExistence type="predicted"/>
<sequence>MAIFNKNIIILATIGMIFSFNIVQAEMKVLEAPDTIGEAGEMSKNVAETGKKELPGVVESLWKDRVLPVWQGMYSWFYDNVWVKAKDWYLTEIKPRLFGEYQKRKEIITTDYHKEKQKMKEEIPNVGKSLWEKFLEIIK</sequence>
<dbReference type="EMBL" id="PCRO01000020">
    <property type="protein sequence ID" value="PIP22889.1"/>
    <property type="molecule type" value="Genomic_DNA"/>
</dbReference>
<organism evidence="1 2">
    <name type="scientific">Candidatus Nealsonbacteria bacterium CG23_combo_of_CG06-09_8_20_14_all_39_17</name>
    <dbReference type="NCBI Taxonomy" id="1974722"/>
    <lineage>
        <taxon>Bacteria</taxon>
        <taxon>Candidatus Nealsoniibacteriota</taxon>
    </lineage>
</organism>
<gene>
    <name evidence="1" type="ORF">COX37_01555</name>
</gene>
<evidence type="ECO:0000313" key="2">
    <source>
        <dbReference type="Proteomes" id="UP000229976"/>
    </source>
</evidence>
<evidence type="ECO:0000313" key="1">
    <source>
        <dbReference type="EMBL" id="PIP22889.1"/>
    </source>
</evidence>
<dbReference type="Proteomes" id="UP000229976">
    <property type="component" value="Unassembled WGS sequence"/>
</dbReference>